<keyword evidence="4" id="KW-0489">Methyltransferase</keyword>
<dbReference type="InterPro" id="IPR013630">
    <property type="entry name" value="Methyltransf_Zn-bd_dom_put"/>
</dbReference>
<dbReference type="Pfam" id="PF13489">
    <property type="entry name" value="Methyltransf_23"/>
    <property type="match status" value="1"/>
</dbReference>
<gene>
    <name evidence="4" type="ORF">H0264_19765</name>
</gene>
<sequence length="379" mass="40064">MSGEPARGCRGCGAGPLTRVLDLGKMPAADDFPALDAAETEIESAHPLAMDYCLACGLAQLAEDDTVTAEPRGVEPQALRDQAADALARVSAAGWLRGSRPPGGSTAASEPEKHGSTVREFGSPHGGSWLPLLTARGFIETADAADVVIDCFGIMHVPDQRAAFAVRAAATAPDGVLLLQFHSLHAIVTHGQWNALRHGHFAYYTLASLRRLLADAGMSVVTAWEFGLYGGTILVAAVHGDVPPDATVQRILAAESDVEELLPDLQHAADEQAHALRSWLESEAVAGHRVYAYGAASRAVALLHLAGAHRGLLTAVADASPAKQGRRMPGTDIPIIDPAELVAAHPDRVFLTLPDLLQEVRSRLPELDGRWVVQLPEPP</sequence>
<dbReference type="Gene3D" id="6.20.50.110">
    <property type="entry name" value="Methyltransferase, zinc-binding domain"/>
    <property type="match status" value="1"/>
</dbReference>
<dbReference type="AlphaFoldDB" id="A0A7D6ZKB8"/>
<evidence type="ECO:0000313" key="4">
    <source>
        <dbReference type="EMBL" id="QLY27705.1"/>
    </source>
</evidence>
<dbReference type="GO" id="GO:0032259">
    <property type="term" value="P:methylation"/>
    <property type="evidence" value="ECO:0007669"/>
    <property type="project" value="UniProtKB-KW"/>
</dbReference>
<dbReference type="SUPFAM" id="SSF53335">
    <property type="entry name" value="S-adenosyl-L-methionine-dependent methyltransferases"/>
    <property type="match status" value="1"/>
</dbReference>
<keyword evidence="4" id="KW-0808">Transferase</keyword>
<dbReference type="EMBL" id="CP059399">
    <property type="protein sequence ID" value="QLY27705.1"/>
    <property type="molecule type" value="Genomic_DNA"/>
</dbReference>
<feature type="domain" description="Methyltransferase putative zinc binding" evidence="2">
    <location>
        <begin position="9"/>
        <end position="63"/>
    </location>
</feature>
<accession>A0A7D6ZKB8</accession>
<dbReference type="Gene3D" id="3.40.50.150">
    <property type="entry name" value="Vaccinia Virus protein VP39"/>
    <property type="match status" value="1"/>
</dbReference>
<evidence type="ECO:0000259" key="3">
    <source>
        <dbReference type="Pfam" id="PF08484"/>
    </source>
</evidence>
<protein>
    <submittedName>
        <fullName evidence="4">Methyltransferase domain-containing protein</fullName>
    </submittedName>
</protein>
<dbReference type="Proteomes" id="UP000515512">
    <property type="component" value="Chromosome"/>
</dbReference>
<dbReference type="InterPro" id="IPR013691">
    <property type="entry name" value="MeTrfase_14"/>
</dbReference>
<feature type="domain" description="C-methyltransferase" evidence="3">
    <location>
        <begin position="229"/>
        <end position="376"/>
    </location>
</feature>
<evidence type="ECO:0000259" key="2">
    <source>
        <dbReference type="Pfam" id="PF08421"/>
    </source>
</evidence>
<evidence type="ECO:0000256" key="1">
    <source>
        <dbReference type="SAM" id="MobiDB-lite"/>
    </source>
</evidence>
<name>A0A7D6ZKB8_9NOCA</name>
<dbReference type="Pfam" id="PF08421">
    <property type="entry name" value="Methyltransf_13"/>
    <property type="match status" value="1"/>
</dbReference>
<dbReference type="InterPro" id="IPR029063">
    <property type="entry name" value="SAM-dependent_MTases_sf"/>
</dbReference>
<reference evidence="4 5" key="1">
    <citation type="submission" date="2020-07" db="EMBL/GenBank/DDBJ databases">
        <authorList>
            <person name="Zhuang K."/>
            <person name="Ran Y."/>
        </authorList>
    </citation>
    <scope>NUCLEOTIDE SEQUENCE [LARGE SCALE GENOMIC DNA]</scope>
    <source>
        <strain evidence="4 5">WCH-YHL-001</strain>
    </source>
</reference>
<dbReference type="GO" id="GO:0008168">
    <property type="term" value="F:methyltransferase activity"/>
    <property type="evidence" value="ECO:0007669"/>
    <property type="project" value="UniProtKB-KW"/>
</dbReference>
<feature type="region of interest" description="Disordered" evidence="1">
    <location>
        <begin position="95"/>
        <end position="122"/>
    </location>
</feature>
<organism evidence="4 5">
    <name type="scientific">Nocardia huaxiensis</name>
    <dbReference type="NCBI Taxonomy" id="2755382"/>
    <lineage>
        <taxon>Bacteria</taxon>
        <taxon>Bacillati</taxon>
        <taxon>Actinomycetota</taxon>
        <taxon>Actinomycetes</taxon>
        <taxon>Mycobacteriales</taxon>
        <taxon>Nocardiaceae</taxon>
        <taxon>Nocardia</taxon>
    </lineage>
</organism>
<dbReference type="RefSeq" id="WP_181578913.1">
    <property type="nucleotide sequence ID" value="NZ_CP059399.1"/>
</dbReference>
<dbReference type="Gene3D" id="3.40.50.720">
    <property type="entry name" value="NAD(P)-binding Rossmann-like Domain"/>
    <property type="match status" value="1"/>
</dbReference>
<dbReference type="Pfam" id="PF08484">
    <property type="entry name" value="Methyltransf_14"/>
    <property type="match status" value="1"/>
</dbReference>
<dbReference type="InterPro" id="IPR038576">
    <property type="entry name" value="Methyltransf_Zn-bd_dom_put_sf"/>
</dbReference>
<dbReference type="KEGG" id="nhu:H0264_19765"/>
<keyword evidence="5" id="KW-1185">Reference proteome</keyword>
<evidence type="ECO:0000313" key="5">
    <source>
        <dbReference type="Proteomes" id="UP000515512"/>
    </source>
</evidence>
<proteinExistence type="predicted"/>